<feature type="domain" description="SnoaL-like" evidence="1">
    <location>
        <begin position="5"/>
        <end position="128"/>
    </location>
</feature>
<proteinExistence type="predicted"/>
<accession>A0A3S2UT97</accession>
<dbReference type="AlphaFoldDB" id="A0A3S2UT97"/>
<dbReference type="InterPro" id="IPR037401">
    <property type="entry name" value="SnoaL-like"/>
</dbReference>
<dbReference type="CDD" id="cd00531">
    <property type="entry name" value="NTF2_like"/>
    <property type="match status" value="1"/>
</dbReference>
<dbReference type="Gene3D" id="3.10.450.50">
    <property type="match status" value="1"/>
</dbReference>
<name>A0A3S2UT97_9SPHN</name>
<reference evidence="2 3" key="1">
    <citation type="submission" date="2019-01" db="EMBL/GenBank/DDBJ databases">
        <authorList>
            <person name="Chen W.-M."/>
        </authorList>
    </citation>
    <scope>NUCLEOTIDE SEQUENCE [LARGE SCALE GENOMIC DNA]</scope>
    <source>
        <strain evidence="2 3">FSY-9</strain>
    </source>
</reference>
<keyword evidence="3" id="KW-1185">Reference proteome</keyword>
<dbReference type="EMBL" id="SACO01000004">
    <property type="protein sequence ID" value="RVU05735.1"/>
    <property type="molecule type" value="Genomic_DNA"/>
</dbReference>
<dbReference type="InterPro" id="IPR032710">
    <property type="entry name" value="NTF2-like_dom_sf"/>
</dbReference>
<comment type="caution">
    <text evidence="2">The sequence shown here is derived from an EMBL/GenBank/DDBJ whole genome shotgun (WGS) entry which is preliminary data.</text>
</comment>
<protein>
    <submittedName>
        <fullName evidence="2">Nuclear transport factor 2 family protein</fullName>
    </submittedName>
</protein>
<sequence>MSLSAEDRFAIADVVNGFALAVDDIGNVDGVVALFAPDAVYDLSALGMGTILGQEGVGEFFTTAFAGMAHNAHYMTNITASSTDAGAKAQAYGHAFSLGKDGAMMEVKARYNFDLVRSEKGWLIARLTMGLLIPMG</sequence>
<evidence type="ECO:0000259" key="1">
    <source>
        <dbReference type="Pfam" id="PF13577"/>
    </source>
</evidence>
<evidence type="ECO:0000313" key="2">
    <source>
        <dbReference type="EMBL" id="RVU05735.1"/>
    </source>
</evidence>
<gene>
    <name evidence="2" type="ORF">EOE18_07040</name>
</gene>
<evidence type="ECO:0000313" key="3">
    <source>
        <dbReference type="Proteomes" id="UP000282837"/>
    </source>
</evidence>
<dbReference type="Proteomes" id="UP000282837">
    <property type="component" value="Unassembled WGS sequence"/>
</dbReference>
<dbReference type="OrthoDB" id="7432584at2"/>
<dbReference type="SUPFAM" id="SSF54427">
    <property type="entry name" value="NTF2-like"/>
    <property type="match status" value="1"/>
</dbReference>
<dbReference type="Pfam" id="PF13577">
    <property type="entry name" value="SnoaL_4"/>
    <property type="match status" value="1"/>
</dbReference>
<dbReference type="RefSeq" id="WP_127707660.1">
    <property type="nucleotide sequence ID" value="NZ_SACO01000004.1"/>
</dbReference>
<organism evidence="2 3">
    <name type="scientific">Novosphingobium umbonatum</name>
    <dbReference type="NCBI Taxonomy" id="1908524"/>
    <lineage>
        <taxon>Bacteria</taxon>
        <taxon>Pseudomonadati</taxon>
        <taxon>Pseudomonadota</taxon>
        <taxon>Alphaproteobacteria</taxon>
        <taxon>Sphingomonadales</taxon>
        <taxon>Sphingomonadaceae</taxon>
        <taxon>Novosphingobium</taxon>
    </lineage>
</organism>